<evidence type="ECO:0000313" key="1">
    <source>
        <dbReference type="EMBL" id="AMY71141.1"/>
    </source>
</evidence>
<accession>A0A159Z6Z9</accession>
<dbReference type="KEGG" id="daa:AKL17_3919"/>
<gene>
    <name evidence="1" type="ORF">AKL17_3919</name>
</gene>
<evidence type="ECO:0008006" key="3">
    <source>
        <dbReference type="Google" id="ProtNLM"/>
    </source>
</evidence>
<evidence type="ECO:0000313" key="2">
    <source>
        <dbReference type="Proteomes" id="UP000076128"/>
    </source>
</evidence>
<protein>
    <recommendedName>
        <fullName evidence="3">Transposase</fullName>
    </recommendedName>
</protein>
<dbReference type="InterPro" id="IPR002514">
    <property type="entry name" value="Transposase_8"/>
</dbReference>
<dbReference type="AlphaFoldDB" id="A0A159Z6Z9"/>
<name>A0A159Z6Z9_9RHOB</name>
<keyword evidence="2" id="KW-1185">Reference proteome</keyword>
<sequence length="94" mass="9915">MALTARRHDISRALLTRWRKDYREGLLGDEPALTFAPVMIAAEPAPVAAPPAAELESSGAVTVAITLVNGRHIVVPAEIDPALLGRLLPVLDGA</sequence>
<organism evidence="1 2">
    <name type="scientific">Frigidibacter mobilis</name>
    <dbReference type="NCBI Taxonomy" id="1335048"/>
    <lineage>
        <taxon>Bacteria</taxon>
        <taxon>Pseudomonadati</taxon>
        <taxon>Pseudomonadota</taxon>
        <taxon>Alphaproteobacteria</taxon>
        <taxon>Rhodobacterales</taxon>
        <taxon>Paracoccaceae</taxon>
        <taxon>Frigidibacter</taxon>
    </lineage>
</organism>
<dbReference type="Proteomes" id="UP000076128">
    <property type="component" value="Chromosome"/>
</dbReference>
<reference evidence="1 2" key="1">
    <citation type="submission" date="2015-09" db="EMBL/GenBank/DDBJ databases">
        <title>Complete genome sequence of Defluviimonas alba cai42t isolated from an oilfield in Xinjiang.</title>
        <authorList>
            <person name="Geng S."/>
            <person name="Pan X."/>
            <person name="Wu X."/>
        </authorList>
    </citation>
    <scope>NUCLEOTIDE SEQUENCE [LARGE SCALE GENOMIC DNA]</scope>
    <source>
        <strain evidence="2">cai42</strain>
    </source>
</reference>
<proteinExistence type="predicted"/>
<dbReference type="STRING" id="1335048.AKL17_3919"/>
<dbReference type="EMBL" id="CP012661">
    <property type="protein sequence ID" value="AMY71141.1"/>
    <property type="molecule type" value="Genomic_DNA"/>
</dbReference>
<dbReference type="Pfam" id="PF01527">
    <property type="entry name" value="HTH_Tnp_1"/>
    <property type="match status" value="1"/>
</dbReference>